<protein>
    <submittedName>
        <fullName evidence="1">Uncharacterized protein</fullName>
    </submittedName>
</protein>
<organism evidence="1 2">
    <name type="scientific">Lasius platythorax</name>
    <dbReference type="NCBI Taxonomy" id="488582"/>
    <lineage>
        <taxon>Eukaryota</taxon>
        <taxon>Metazoa</taxon>
        <taxon>Ecdysozoa</taxon>
        <taxon>Arthropoda</taxon>
        <taxon>Hexapoda</taxon>
        <taxon>Insecta</taxon>
        <taxon>Pterygota</taxon>
        <taxon>Neoptera</taxon>
        <taxon>Endopterygota</taxon>
        <taxon>Hymenoptera</taxon>
        <taxon>Apocrita</taxon>
        <taxon>Aculeata</taxon>
        <taxon>Formicoidea</taxon>
        <taxon>Formicidae</taxon>
        <taxon>Formicinae</taxon>
        <taxon>Lasius</taxon>
        <taxon>Lasius</taxon>
    </lineage>
</organism>
<reference evidence="1" key="1">
    <citation type="submission" date="2024-04" db="EMBL/GenBank/DDBJ databases">
        <authorList>
            <consortium name="Molecular Ecology Group"/>
        </authorList>
    </citation>
    <scope>NUCLEOTIDE SEQUENCE</scope>
</reference>
<name>A0AAV2NC45_9HYME</name>
<dbReference type="Proteomes" id="UP001497644">
    <property type="component" value="Chromosome 13"/>
</dbReference>
<evidence type="ECO:0000313" key="2">
    <source>
        <dbReference type="Proteomes" id="UP001497644"/>
    </source>
</evidence>
<gene>
    <name evidence="1" type="ORF">LPLAT_LOCUS3509</name>
</gene>
<evidence type="ECO:0000313" key="1">
    <source>
        <dbReference type="EMBL" id="CAL1677483.1"/>
    </source>
</evidence>
<dbReference type="AlphaFoldDB" id="A0AAV2NC45"/>
<keyword evidence="2" id="KW-1185">Reference proteome</keyword>
<dbReference type="EMBL" id="OZ034836">
    <property type="protein sequence ID" value="CAL1677483.1"/>
    <property type="molecule type" value="Genomic_DNA"/>
</dbReference>
<sequence length="490" mass="56393">MYDKEKLRDVITNDEYRTVDNDGKIFPPSHDVYQIISETLMNNGSHITPKHIYTIFKNDRSGMYSAVLKAFGIDKIAIYDNSNDSTFNMTDNTSDNIFETSKNLKLLISEEKWAQIKPTRQTCGRNKRRYMALQPGKWTNIIANKIWEQTKLACAFMFKRAKVNINSDAKYYARFKGTCNECGAHLVGVLYNKPMKTNDAIFECTLAGFCTKVVHKKKRPLKGFLLEKIATELLDGNKSANVWRNEEAKKLMSFGDDIPPTLYNLTVLRKAKQEKSDKRLQLQSNTDLLHNLNIAKCTRFLRTIHNIGLNPFYCMYWSLEQLLMYKKAHKQDVNCFLTIDATGSIGKKLRLPNGEKSPHLFLYQCVCVSEFSNFPAFQMISAKQDASIIISYFLSEIVRNGAPIPKIVVTDFGKAILIAVARIFGNCIDLNHYMQICYKILHNIYSDNIPQCYIRLDISHFIGMIARWECLRGKAPKIRQFYLKSLGRAY</sequence>
<accession>A0AAV2NC45</accession>
<proteinExistence type="predicted"/>